<sequence length="111" mass="12289">MKAYGIARVGEIAPHPEIGEYLRRIDETLAPFEGRFLVHASPFQVVEGDWPAGGVIIIEFPDSEAARAWYASDAYQAILPFRTRHIQMDVILAEGVPEPYSAAETADKLGF</sequence>
<dbReference type="PANTHER" id="PTHR41521:SF4">
    <property type="entry name" value="BLR0684 PROTEIN"/>
    <property type="match status" value="1"/>
</dbReference>
<evidence type="ECO:0000313" key="2">
    <source>
        <dbReference type="EMBL" id="GAA3218047.1"/>
    </source>
</evidence>
<dbReference type="Proteomes" id="UP001501237">
    <property type="component" value="Unassembled WGS sequence"/>
</dbReference>
<feature type="domain" description="DUF1330" evidence="1">
    <location>
        <begin position="2"/>
        <end position="96"/>
    </location>
</feature>
<organism evidence="2 3">
    <name type="scientific">Actinocorallia longicatena</name>
    <dbReference type="NCBI Taxonomy" id="111803"/>
    <lineage>
        <taxon>Bacteria</taxon>
        <taxon>Bacillati</taxon>
        <taxon>Actinomycetota</taxon>
        <taxon>Actinomycetes</taxon>
        <taxon>Streptosporangiales</taxon>
        <taxon>Thermomonosporaceae</taxon>
        <taxon>Actinocorallia</taxon>
    </lineage>
</organism>
<dbReference type="RefSeq" id="WP_344830693.1">
    <property type="nucleotide sequence ID" value="NZ_BAAAUV010000009.1"/>
</dbReference>
<protein>
    <submittedName>
        <fullName evidence="2">DUF1330 domain-containing protein</fullName>
    </submittedName>
</protein>
<gene>
    <name evidence="2" type="ORF">GCM10010468_41270</name>
</gene>
<evidence type="ECO:0000313" key="3">
    <source>
        <dbReference type="Proteomes" id="UP001501237"/>
    </source>
</evidence>
<name>A0ABP6QBP2_9ACTN</name>
<dbReference type="Pfam" id="PF07045">
    <property type="entry name" value="DUF1330"/>
    <property type="match status" value="1"/>
</dbReference>
<dbReference type="PANTHER" id="PTHR41521">
    <property type="match status" value="1"/>
</dbReference>
<keyword evidence="3" id="KW-1185">Reference proteome</keyword>
<dbReference type="Gene3D" id="3.30.70.100">
    <property type="match status" value="1"/>
</dbReference>
<reference evidence="3" key="1">
    <citation type="journal article" date="2019" name="Int. J. Syst. Evol. Microbiol.">
        <title>The Global Catalogue of Microorganisms (GCM) 10K type strain sequencing project: providing services to taxonomists for standard genome sequencing and annotation.</title>
        <authorList>
            <consortium name="The Broad Institute Genomics Platform"/>
            <consortium name="The Broad Institute Genome Sequencing Center for Infectious Disease"/>
            <person name="Wu L."/>
            <person name="Ma J."/>
        </authorList>
    </citation>
    <scope>NUCLEOTIDE SEQUENCE [LARGE SCALE GENOMIC DNA]</scope>
    <source>
        <strain evidence="3">JCM 9377</strain>
    </source>
</reference>
<dbReference type="EMBL" id="BAAAUV010000009">
    <property type="protein sequence ID" value="GAA3218047.1"/>
    <property type="molecule type" value="Genomic_DNA"/>
</dbReference>
<dbReference type="SUPFAM" id="SSF54909">
    <property type="entry name" value="Dimeric alpha+beta barrel"/>
    <property type="match status" value="1"/>
</dbReference>
<dbReference type="InterPro" id="IPR010753">
    <property type="entry name" value="DUF1330"/>
</dbReference>
<accession>A0ABP6QBP2</accession>
<evidence type="ECO:0000259" key="1">
    <source>
        <dbReference type="Pfam" id="PF07045"/>
    </source>
</evidence>
<dbReference type="InterPro" id="IPR011008">
    <property type="entry name" value="Dimeric_a/b-barrel"/>
</dbReference>
<comment type="caution">
    <text evidence="2">The sequence shown here is derived from an EMBL/GenBank/DDBJ whole genome shotgun (WGS) entry which is preliminary data.</text>
</comment>
<proteinExistence type="predicted"/>